<evidence type="ECO:0000313" key="2">
    <source>
        <dbReference type="EMBL" id="USQ83896.1"/>
    </source>
</evidence>
<dbReference type="RefSeq" id="WP_252547456.1">
    <property type="nucleotide sequence ID" value="NZ_CP099468.1"/>
</dbReference>
<accession>A0ABY4Z4K3</accession>
<dbReference type="EMBL" id="CP099468">
    <property type="protein sequence ID" value="USQ83896.1"/>
    <property type="molecule type" value="Genomic_DNA"/>
</dbReference>
<protein>
    <submittedName>
        <fullName evidence="2">Uncharacterized protein</fullName>
    </submittedName>
</protein>
<proteinExistence type="predicted"/>
<organism evidence="2 3">
    <name type="scientific">Streptomyces phaeoluteigriseus</name>
    <dbReference type="NCBI Taxonomy" id="114686"/>
    <lineage>
        <taxon>Bacteria</taxon>
        <taxon>Bacillati</taxon>
        <taxon>Actinomycetota</taxon>
        <taxon>Actinomycetes</taxon>
        <taxon>Kitasatosporales</taxon>
        <taxon>Streptomycetaceae</taxon>
        <taxon>Streptomyces</taxon>
        <taxon>Streptomyces aurantiacus group</taxon>
    </lineage>
</organism>
<keyword evidence="3" id="KW-1185">Reference proteome</keyword>
<feature type="region of interest" description="Disordered" evidence="1">
    <location>
        <begin position="26"/>
        <end position="57"/>
    </location>
</feature>
<reference evidence="2" key="1">
    <citation type="submission" date="2022-06" db="EMBL/GenBank/DDBJ databases">
        <title>Complete genome sequence of soil microorganisms Streptomyces sp. Qhu-M197 isolated from Alpine meadows habitats on the Tibetan Plateau.</title>
        <authorList>
            <person name="Zhang B."/>
            <person name="Xiang X."/>
            <person name="Fan J."/>
        </authorList>
    </citation>
    <scope>NUCLEOTIDE SEQUENCE</scope>
    <source>
        <strain evidence="2">Qhu-M197</strain>
    </source>
</reference>
<name>A0ABY4Z4K3_9ACTN</name>
<gene>
    <name evidence="2" type="ORF">NFX46_08880</name>
</gene>
<sequence>MSAITGTPPPANPRTLYDHALRLHRLTPHEPLPRSGEPYPDAPARRRRRQGHPPDHRIDGIEAARVLDEHFADPSATPLALARRLQPRPVPFRHDERVAQAVRRAPEPRAREAGRWLVRHGTDAPVVVVGLAVLAEVATSDDGPRIQTVGLLSNGFGPLAVRALDRLPGGVDALIWLADRVTAWGRVHAVDALCRHVDDHPAVRPWLLRPALDGDFLNSYFADTVARVTALHEAVAASGADAEVVDRTGRILHVMTYCEGMGTPLRRCPHAVSLMEAHVRHPRRLGSTAERFFAAATVAHHLVQQPPLPTDEVPGIRERWEEARASYLALVDRREWREVARRGLRGGGRTADVAGDRRSG</sequence>
<dbReference type="Proteomes" id="UP001056374">
    <property type="component" value="Chromosome"/>
</dbReference>
<evidence type="ECO:0000313" key="3">
    <source>
        <dbReference type="Proteomes" id="UP001056374"/>
    </source>
</evidence>
<evidence type="ECO:0000256" key="1">
    <source>
        <dbReference type="SAM" id="MobiDB-lite"/>
    </source>
</evidence>